<organism evidence="2 3">
    <name type="scientific">Hypholoma sublateritium (strain FD-334 SS-4)</name>
    <dbReference type="NCBI Taxonomy" id="945553"/>
    <lineage>
        <taxon>Eukaryota</taxon>
        <taxon>Fungi</taxon>
        <taxon>Dikarya</taxon>
        <taxon>Basidiomycota</taxon>
        <taxon>Agaricomycotina</taxon>
        <taxon>Agaricomycetes</taxon>
        <taxon>Agaricomycetidae</taxon>
        <taxon>Agaricales</taxon>
        <taxon>Agaricineae</taxon>
        <taxon>Strophariaceae</taxon>
        <taxon>Hypholoma</taxon>
    </lineage>
</organism>
<sequence length="131" mass="13913">MSTIKIVSTSDAIPPLPTFSQATISKGHVYASGNIGCDKDFKIVEGGVQAQTRAALSNLAIILEAAGSGFKHIVKANVYLTNMPRDFALMNSVYMEFFEAGKMPARTCVGVAHLPYGAEVEIECIAEVAST</sequence>
<dbReference type="GO" id="GO:0005739">
    <property type="term" value="C:mitochondrion"/>
    <property type="evidence" value="ECO:0007669"/>
    <property type="project" value="TreeGrafter"/>
</dbReference>
<dbReference type="EMBL" id="KN817521">
    <property type="protein sequence ID" value="KJA28498.1"/>
    <property type="molecule type" value="Genomic_DNA"/>
</dbReference>
<name>A0A0D2MWU2_HYPSF</name>
<gene>
    <name evidence="2" type="ORF">HYPSUDRAFT_33912</name>
</gene>
<dbReference type="InterPro" id="IPR006175">
    <property type="entry name" value="YjgF/YER057c/UK114"/>
</dbReference>
<evidence type="ECO:0000313" key="3">
    <source>
        <dbReference type="Proteomes" id="UP000054270"/>
    </source>
</evidence>
<reference evidence="3" key="1">
    <citation type="submission" date="2014-04" db="EMBL/GenBank/DDBJ databases">
        <title>Evolutionary Origins and Diversification of the Mycorrhizal Mutualists.</title>
        <authorList>
            <consortium name="DOE Joint Genome Institute"/>
            <consortium name="Mycorrhizal Genomics Consortium"/>
            <person name="Kohler A."/>
            <person name="Kuo A."/>
            <person name="Nagy L.G."/>
            <person name="Floudas D."/>
            <person name="Copeland A."/>
            <person name="Barry K.W."/>
            <person name="Cichocki N."/>
            <person name="Veneault-Fourrey C."/>
            <person name="LaButti K."/>
            <person name="Lindquist E.A."/>
            <person name="Lipzen A."/>
            <person name="Lundell T."/>
            <person name="Morin E."/>
            <person name="Murat C."/>
            <person name="Riley R."/>
            <person name="Ohm R."/>
            <person name="Sun H."/>
            <person name="Tunlid A."/>
            <person name="Henrissat B."/>
            <person name="Grigoriev I.V."/>
            <person name="Hibbett D.S."/>
            <person name="Martin F."/>
        </authorList>
    </citation>
    <scope>NUCLEOTIDE SEQUENCE [LARGE SCALE GENOMIC DNA]</scope>
    <source>
        <strain evidence="3">FD-334 SS-4</strain>
    </source>
</reference>
<protein>
    <recommendedName>
        <fullName evidence="4">YjgF-like protein</fullName>
    </recommendedName>
</protein>
<comment type="similarity">
    <text evidence="1">Belongs to the RutC family.</text>
</comment>
<dbReference type="OrthoDB" id="309640at2759"/>
<dbReference type="AlphaFoldDB" id="A0A0D2MWU2"/>
<dbReference type="InterPro" id="IPR006056">
    <property type="entry name" value="RidA"/>
</dbReference>
<accession>A0A0D2MWU2</accession>
<dbReference type="Pfam" id="PF01042">
    <property type="entry name" value="Ribonuc_L-PSP"/>
    <property type="match status" value="1"/>
</dbReference>
<dbReference type="FunFam" id="3.30.1330.40:FF:000001">
    <property type="entry name" value="L-PSP family endoribonuclease"/>
    <property type="match status" value="1"/>
</dbReference>
<dbReference type="GO" id="GO:0005829">
    <property type="term" value="C:cytosol"/>
    <property type="evidence" value="ECO:0007669"/>
    <property type="project" value="TreeGrafter"/>
</dbReference>
<dbReference type="PANTHER" id="PTHR11803">
    <property type="entry name" value="2-IMINOBUTANOATE/2-IMINOPROPANOATE DEAMINASE RIDA"/>
    <property type="match status" value="1"/>
</dbReference>
<dbReference type="GO" id="GO:0019239">
    <property type="term" value="F:deaminase activity"/>
    <property type="evidence" value="ECO:0007669"/>
    <property type="project" value="TreeGrafter"/>
</dbReference>
<dbReference type="InterPro" id="IPR035959">
    <property type="entry name" value="RutC-like_sf"/>
</dbReference>
<dbReference type="OMA" id="PPARICC"/>
<evidence type="ECO:0008006" key="4">
    <source>
        <dbReference type="Google" id="ProtNLM"/>
    </source>
</evidence>
<dbReference type="SUPFAM" id="SSF55298">
    <property type="entry name" value="YjgF-like"/>
    <property type="match status" value="1"/>
</dbReference>
<dbReference type="PANTHER" id="PTHR11803:SF58">
    <property type="entry name" value="PROTEIN HMF1-RELATED"/>
    <property type="match status" value="1"/>
</dbReference>
<dbReference type="CDD" id="cd00448">
    <property type="entry name" value="YjgF_YER057c_UK114_family"/>
    <property type="match status" value="1"/>
</dbReference>
<dbReference type="STRING" id="945553.A0A0D2MWU2"/>
<evidence type="ECO:0000313" key="2">
    <source>
        <dbReference type="EMBL" id="KJA28498.1"/>
    </source>
</evidence>
<dbReference type="Gene3D" id="3.30.1330.40">
    <property type="entry name" value="RutC-like"/>
    <property type="match status" value="1"/>
</dbReference>
<proteinExistence type="inferred from homology"/>
<dbReference type="NCBIfam" id="TIGR00004">
    <property type="entry name" value="Rid family detoxifying hydrolase"/>
    <property type="match status" value="1"/>
</dbReference>
<dbReference type="Proteomes" id="UP000054270">
    <property type="component" value="Unassembled WGS sequence"/>
</dbReference>
<evidence type="ECO:0000256" key="1">
    <source>
        <dbReference type="ARBA" id="ARBA00010552"/>
    </source>
</evidence>
<keyword evidence="3" id="KW-1185">Reference proteome</keyword>